<evidence type="ECO:0000256" key="5">
    <source>
        <dbReference type="ARBA" id="ARBA00022695"/>
    </source>
</evidence>
<accession>B2ATK7</accession>
<keyword evidence="3" id="KW-0645">Protease</keyword>
<dbReference type="Pfam" id="PF17917">
    <property type="entry name" value="RT_RNaseH"/>
    <property type="match status" value="1"/>
</dbReference>
<keyword evidence="7" id="KW-0479">Metal-binding</keyword>
<keyword evidence="15" id="KW-0239">DNA-directed DNA polymerase</keyword>
<evidence type="ECO:0000256" key="6">
    <source>
        <dbReference type="ARBA" id="ARBA00022722"/>
    </source>
</evidence>
<reference evidence="24" key="2">
    <citation type="submission" date="2008-07" db="EMBL/GenBank/DDBJ databases">
        <authorList>
            <person name="Genoscope - CEA"/>
        </authorList>
    </citation>
    <scope>NUCLEOTIDE SEQUENCE</scope>
    <source>
        <strain evidence="24">S mat+</strain>
    </source>
</reference>
<dbReference type="InterPro" id="IPR043128">
    <property type="entry name" value="Rev_trsase/Diguanyl_cyclase"/>
</dbReference>
<dbReference type="GO" id="GO:0006338">
    <property type="term" value="P:chromatin remodeling"/>
    <property type="evidence" value="ECO:0007669"/>
    <property type="project" value="UniProtKB-ARBA"/>
</dbReference>
<feature type="region of interest" description="Disordered" evidence="20">
    <location>
        <begin position="836"/>
        <end position="874"/>
    </location>
</feature>
<dbReference type="GO" id="GO:0046872">
    <property type="term" value="F:metal ion binding"/>
    <property type="evidence" value="ECO:0007669"/>
    <property type="project" value="UniProtKB-KW"/>
</dbReference>
<evidence type="ECO:0000256" key="14">
    <source>
        <dbReference type="ARBA" id="ARBA00022918"/>
    </source>
</evidence>
<dbReference type="Pfam" id="PF00385">
    <property type="entry name" value="Chromo"/>
    <property type="match status" value="1"/>
</dbReference>
<dbReference type="EMBL" id="CU633899">
    <property type="protein sequence ID" value="CAP67730.1"/>
    <property type="molecule type" value="Genomic_DNA"/>
</dbReference>
<evidence type="ECO:0000313" key="26">
    <source>
        <dbReference type="Proteomes" id="UP000001197"/>
    </source>
</evidence>
<evidence type="ECO:0000256" key="17">
    <source>
        <dbReference type="ARBA" id="ARBA00023128"/>
    </source>
</evidence>
<keyword evidence="17" id="KW-0496">Mitochondrion</keyword>
<keyword evidence="6" id="KW-0540">Nuclease</keyword>
<keyword evidence="5" id="KW-0548">Nucleotidyltransferase</keyword>
<evidence type="ECO:0000313" key="24">
    <source>
        <dbReference type="EMBL" id="CAP67730.1"/>
    </source>
</evidence>
<dbReference type="GO" id="GO:0004519">
    <property type="term" value="F:endonuclease activity"/>
    <property type="evidence" value="ECO:0007669"/>
    <property type="project" value="UniProtKB-KW"/>
</dbReference>
<dbReference type="Pfam" id="PF24626">
    <property type="entry name" value="SH3_Tf2-1"/>
    <property type="match status" value="1"/>
</dbReference>
<dbReference type="OrthoDB" id="4850684at2759"/>
<feature type="compositionally biased region" description="Acidic residues" evidence="20">
    <location>
        <begin position="425"/>
        <end position="435"/>
    </location>
</feature>
<dbReference type="InterPro" id="IPR041373">
    <property type="entry name" value="RT_RNaseH"/>
</dbReference>
<dbReference type="InterPro" id="IPR012337">
    <property type="entry name" value="RNaseH-like_sf"/>
</dbReference>
<dbReference type="CDD" id="cd00303">
    <property type="entry name" value="retropepsin_like"/>
    <property type="match status" value="1"/>
</dbReference>
<dbReference type="InterPro" id="IPR000953">
    <property type="entry name" value="Chromo/chromo_shadow_dom"/>
</dbReference>
<dbReference type="InterPro" id="IPR023780">
    <property type="entry name" value="Chromo_domain"/>
</dbReference>
<proteinExistence type="predicted"/>
<evidence type="ECO:0000256" key="9">
    <source>
        <dbReference type="ARBA" id="ARBA00022759"/>
    </source>
</evidence>
<dbReference type="SMART" id="SM00298">
    <property type="entry name" value="CHROMO"/>
    <property type="match status" value="1"/>
</dbReference>
<dbReference type="HOGENOM" id="CLU_000384_38_3_1"/>
<dbReference type="Gene3D" id="3.10.10.10">
    <property type="entry name" value="HIV Type 1 Reverse Transcriptase, subunit A, domain 1"/>
    <property type="match status" value="1"/>
</dbReference>
<evidence type="ECO:0000256" key="4">
    <source>
        <dbReference type="ARBA" id="ARBA00022679"/>
    </source>
</evidence>
<comment type="subunit">
    <text evidence="2">Component of the NuA4 histone acetyltransferase complex.</text>
</comment>
<dbReference type="GeneID" id="6191406"/>
<feature type="domain" description="Reverse transcriptase" evidence="22">
    <location>
        <begin position="1099"/>
        <end position="1281"/>
    </location>
</feature>
<keyword evidence="14" id="KW-0695">RNA-directed DNA polymerase</keyword>
<dbReference type="PROSITE" id="PS50994">
    <property type="entry name" value="INTEGRASE"/>
    <property type="match status" value="1"/>
</dbReference>
<dbReference type="eggNOG" id="KOG0017">
    <property type="taxonomic scope" value="Eukaryota"/>
</dbReference>
<evidence type="ECO:0000256" key="10">
    <source>
        <dbReference type="ARBA" id="ARBA00022801"/>
    </source>
</evidence>
<dbReference type="InterPro" id="IPR043502">
    <property type="entry name" value="DNA/RNA_pol_sf"/>
</dbReference>
<dbReference type="Gene3D" id="2.40.50.40">
    <property type="match status" value="1"/>
</dbReference>
<dbReference type="InterPro" id="IPR000477">
    <property type="entry name" value="RT_dom"/>
</dbReference>
<evidence type="ECO:0000256" key="11">
    <source>
        <dbReference type="ARBA" id="ARBA00022842"/>
    </source>
</evidence>
<evidence type="ECO:0000256" key="16">
    <source>
        <dbReference type="ARBA" id="ARBA00023125"/>
    </source>
</evidence>
<dbReference type="InterPro" id="IPR050951">
    <property type="entry name" value="Retrovirus_Pol_polyprotein"/>
</dbReference>
<dbReference type="GO" id="GO:0006508">
    <property type="term" value="P:proteolysis"/>
    <property type="evidence" value="ECO:0007669"/>
    <property type="project" value="UniProtKB-KW"/>
</dbReference>
<dbReference type="GO" id="GO:0003964">
    <property type="term" value="F:RNA-directed DNA polymerase activity"/>
    <property type="evidence" value="ECO:0007669"/>
    <property type="project" value="UniProtKB-KW"/>
</dbReference>
<feature type="domain" description="Chromo" evidence="21">
    <location>
        <begin position="1968"/>
        <end position="2030"/>
    </location>
</feature>
<keyword evidence="4" id="KW-0808">Transferase</keyword>
<dbReference type="InterPro" id="IPR001584">
    <property type="entry name" value="Integrase_cat-core"/>
</dbReference>
<dbReference type="SUPFAM" id="SSF53098">
    <property type="entry name" value="Ribonuclease H-like"/>
    <property type="match status" value="1"/>
</dbReference>
<reference evidence="26" key="3">
    <citation type="journal article" date="2014" name="Genetics">
        <title>Maintaining two mating types: Structure of the mating type locus and its role in heterokaryosis in Podospora anserina.</title>
        <authorList>
            <person name="Grognet P."/>
            <person name="Bidard F."/>
            <person name="Kuchly C."/>
            <person name="Tong L.C.H."/>
            <person name="Coppin E."/>
            <person name="Benkhali J.A."/>
            <person name="Couloux A."/>
            <person name="Wincker P."/>
            <person name="Debuchy R."/>
            <person name="Silar P."/>
        </authorList>
    </citation>
    <scope>GENOME REANNOTATION</scope>
    <source>
        <strain evidence="26">S / ATCC MYA-4624 / DSM 980 / FGSC 10383</strain>
    </source>
</reference>
<dbReference type="GO" id="GO:0006310">
    <property type="term" value="P:DNA recombination"/>
    <property type="evidence" value="ECO:0007669"/>
    <property type="project" value="UniProtKB-KW"/>
</dbReference>
<dbReference type="FunFam" id="1.10.340.70:FF:000001">
    <property type="entry name" value="Retrovirus-related Pol polyprotein from transposon gypsy-like Protein"/>
    <property type="match status" value="1"/>
</dbReference>
<dbReference type="PANTHER" id="PTHR37984:SF5">
    <property type="entry name" value="PROTEIN NYNRIN-LIKE"/>
    <property type="match status" value="1"/>
</dbReference>
<evidence type="ECO:0000313" key="25">
    <source>
        <dbReference type="EMBL" id="CDP23988.1"/>
    </source>
</evidence>
<evidence type="ECO:0000256" key="13">
    <source>
        <dbReference type="ARBA" id="ARBA00022908"/>
    </source>
</evidence>
<gene>
    <name evidence="24" type="ORF">PODANS_1_16180</name>
</gene>
<dbReference type="EMBL" id="FO904936">
    <property type="protein sequence ID" value="CDP23988.1"/>
    <property type="molecule type" value="Genomic_DNA"/>
</dbReference>
<sequence>MSTTSSSAPPSDIVEGFVPLPCNPWVDDDEDSDFTIGEYSFNASPTPRPFIPGYAAHIPLPTSPATTSPTHATARNLQEELDNASISTYNMSDYRSPSAEPIQVNDHMELTLYSPQDFEAIMSDPTDIQPLPGAIHDPAPWIVELHRRMSETYEGVRQLAQQQHKDRIDGQELARLKQQYEHIRVQYTICANMVKLGVQVSDQQIQHFRQQVENASATFADEIWGAIAVITQDERQRQQAIEQLRESAKRHQAALLTLEKEITYQKKFNKQVEIWALQRDQHIDGLLAKKFVDPSTLDEHGRTVIEQVKKLTEEALEEFRTQLKQNPDADIDSVWRSLSQRASTRPSQPSVAVPSKVSSSTRRVRERLTTQALQDAQARRTARQANIQFESSRAGPMYMTPTPNGGGGGSLPPRRFVATNGEPPSDPDDSDLDDSHEDHQERRPPADGAGGGPPRGPPASRNRPRSPSPSGRDDLTRLIRQFSQAPVQVNPVHMAKPLAYDGRDLSKFRSWWLKVEAYMDSYPTGFPTDQVRINWVGSLLTDKAQVWHQQRVSQVRRLGLVDVWSNYTTAIQERFRDTAERYRNARKMQELRYQGDISQYLTELMDLNEVVQWSGTTFQSHISKALPDEITKLIYSRQGGVPETDEDFLHAIQEAGHIYENMLTNPGISVGHRAGKDTPTSISERSKSGPPHQSRSQQTSNPSLRSSKAPFKAPSGRPDPKDIKWATVKEALAGISQDNVDRHKKDGSTCWRCGRNNHHTLACFARKDVSGNDLPAAPPKVAGVKRKAEEKEKENELAPPKKVRIDAIGVHIDDDEPPVFEVLDDDMSGTETGFSLGRLTTPTGCNRPTGVTVAGVKRPREEDEDEQPRHRPKVGTRPIVSMSIIEGTNARPREHPVRVLLDPSSAVPVLSEDVATRLAIKTFRHPPGFYLQSFTGEGDASKEALYTDTVVLRHSEDHFTKLQFEVSKLDAECDIILPHWWLQEHQPAGFYDQDPTKIVFTSPTCRERCTSLSVLGKAGRIISSVKDDRSSIPERFRNLAPLVPHDISKRLPDHKPWDHTIDLMDGKTPPWGPIYSLSGKELKFLRVWLDEMLAEGKIRPSKSPCSAPLFMVDKDASIEKKGTHEDDLRPVVDWRALNGITIPNRYPLPLINELQDRLAGAKYFTKIDLKSGFNLVRIKEGDEWKTAFRCRYGLFEFTVMHFGLINAPATFQAMVHGVLSDLIDMGVLAYVDDILIYAETMEEHDRLTKEVLRRLKENNLTISAKKCVWATRQVEYLGYIISEHGIFMSKEKVDCILNWERPTTLKATQSFIGFANFYRRFIKGFSAIAQALTASLKLDVRQWKWIQAMEIAFNRLKEAFTTAPILAHFDPAKLAVLETDASDFALGGVMSQKGDDGKLHPVAFHSRKLTKPEMNYEVHDKELLAIVDCFVRWRRYLEGAEHRIEVYSDHQNLAYFTTAKVLNRRQARWAQELAAYNFIIMYRPGRLNGKADVLSRFDQYRPEKGGDEDQPITSVLKNHHFSPPNEGPSFLVSSARLASIPVAPAWNNDFLARVKTAASRDTDYTKDLAVPPKNEHEDHGLLYHNNLLRIPSDPALRKEILESKHDSVVAGHLGMDRTIDLIRRNFWWPGMDQDIREYVRGCRECQQNKNPRHGTFGLLQPMEIPWKPWRAISMDFITDLPLSSGYDSIWVIVDMFTKIVHLIPLRVEAKKTDDLIRIFAREYWRLHGVPADIISDRDSRFTAHLWKDFLKLVGIKSRISTAFHPQTDGQTEIVNQELEMYLRAFVNYEMANWNELLPMAEFAYNNARKAPTGMSPFFANYGYHPASNNPSSNTTVHNPSSRLYAHWMTQVHKEAQNSLEDTRKRMKQWADLKRKEAPSFEQDQLVMLNARYIKTRRPSKKLDKKMLGPFKIQKVISPTAVRLTLPKHWRIHNTFHVSLIEPYRAGGQALPDPDQVLREAEPVEAEDYQVEKVMDSTTMGEEVKYLVKWEGWPQRRHWTWEPYDHFYSDGAKTALRAFHAQHPDKPKDSRIEA</sequence>
<reference evidence="24 26" key="1">
    <citation type="journal article" date="2008" name="Genome Biol.">
        <title>The genome sequence of the model ascomycete fungus Podospora anserina.</title>
        <authorList>
            <person name="Espagne E."/>
            <person name="Lespinet O."/>
            <person name="Malagnac F."/>
            <person name="Da Silva C."/>
            <person name="Jaillon O."/>
            <person name="Porcel B.M."/>
            <person name="Couloux A."/>
            <person name="Aury J.-M."/>
            <person name="Segurens B."/>
            <person name="Poulain J."/>
            <person name="Anthouard V."/>
            <person name="Grossetete S."/>
            <person name="Khalili H."/>
            <person name="Coppin E."/>
            <person name="Dequard-Chablat M."/>
            <person name="Picard M."/>
            <person name="Contamine V."/>
            <person name="Arnaise S."/>
            <person name="Bourdais A."/>
            <person name="Berteaux-Lecellier V."/>
            <person name="Gautheret D."/>
            <person name="de Vries R.P."/>
            <person name="Battaglia E."/>
            <person name="Coutinho P.M."/>
            <person name="Danchin E.G.J."/>
            <person name="Henrissat B."/>
            <person name="El Khoury R."/>
            <person name="Sainsard-Chanet A."/>
            <person name="Boivin A."/>
            <person name="Pinan-Lucarre B."/>
            <person name="Sellem C.H."/>
            <person name="Debuchy R."/>
            <person name="Wincker P."/>
            <person name="Weissenbach J."/>
            <person name="Silar P."/>
        </authorList>
    </citation>
    <scope>NUCLEOTIDE SEQUENCE [LARGE SCALE GENOMIC DNA]</scope>
    <source>
        <strain evidence="26">S / ATCC MYA-4624 / DSM 980 / FGSC 10383</strain>
        <strain evidence="24">S mat+</strain>
    </source>
</reference>
<keyword evidence="26" id="KW-1185">Reference proteome</keyword>
<dbReference type="KEGG" id="pan:PODANSg4092"/>
<dbReference type="GO" id="GO:0004190">
    <property type="term" value="F:aspartic-type endopeptidase activity"/>
    <property type="evidence" value="ECO:0007669"/>
    <property type="project" value="UniProtKB-KW"/>
</dbReference>
<dbReference type="Gene3D" id="3.30.420.10">
    <property type="entry name" value="Ribonuclease H-like superfamily/Ribonuclease H"/>
    <property type="match status" value="1"/>
</dbReference>
<dbReference type="GO" id="GO:0003887">
    <property type="term" value="F:DNA-directed DNA polymerase activity"/>
    <property type="evidence" value="ECO:0007669"/>
    <property type="project" value="UniProtKB-KW"/>
</dbReference>
<dbReference type="InterPro" id="IPR056924">
    <property type="entry name" value="SH3_Tf2-1"/>
</dbReference>
<reference evidence="25" key="4">
    <citation type="submission" date="2015-04" db="EMBL/GenBank/DDBJ databases">
        <title>Maintaining two mating types: Structure of the mating type locus and its role in heterokaryosis in Podospora anserina.</title>
        <authorList>
            <person name="Grognet P."/>
            <person name="Bidard F."/>
            <person name="Kuchly C."/>
            <person name="Chan Ho Tong L."/>
            <person name="Coppin E."/>
            <person name="Ait Benkhali J."/>
            <person name="Couloux A."/>
            <person name="Wincker P."/>
            <person name="Debuchy R."/>
            <person name="Silar P."/>
        </authorList>
    </citation>
    <scope>NUCLEOTIDE SEQUENCE</scope>
</reference>
<keyword evidence="13" id="KW-0229">DNA integration</keyword>
<dbReference type="SUPFAM" id="SSF54160">
    <property type="entry name" value="Chromo domain-like"/>
    <property type="match status" value="1"/>
</dbReference>
<dbReference type="InterPro" id="IPR036397">
    <property type="entry name" value="RNaseH_sf"/>
</dbReference>
<dbReference type="SUPFAM" id="SSF56672">
    <property type="entry name" value="DNA/RNA polymerases"/>
    <property type="match status" value="1"/>
</dbReference>
<evidence type="ECO:0000256" key="2">
    <source>
        <dbReference type="ARBA" id="ARBA00011353"/>
    </source>
</evidence>
<evidence type="ECO:0000256" key="12">
    <source>
        <dbReference type="ARBA" id="ARBA00022884"/>
    </source>
</evidence>
<dbReference type="Pfam" id="PF17921">
    <property type="entry name" value="Integrase_H2C2"/>
    <property type="match status" value="1"/>
</dbReference>
<feature type="compositionally biased region" description="Polar residues" evidence="20">
    <location>
        <begin position="691"/>
        <end position="706"/>
    </location>
</feature>
<evidence type="ECO:0000259" key="23">
    <source>
        <dbReference type="PROSITE" id="PS50994"/>
    </source>
</evidence>
<keyword evidence="18" id="KW-0233">DNA recombination</keyword>
<evidence type="ECO:0000256" key="1">
    <source>
        <dbReference type="ARBA" id="ARBA00004173"/>
    </source>
</evidence>
<evidence type="ECO:0000256" key="8">
    <source>
        <dbReference type="ARBA" id="ARBA00022750"/>
    </source>
</evidence>
<dbReference type="InterPro" id="IPR041588">
    <property type="entry name" value="Integrase_H2C2"/>
</dbReference>
<dbReference type="GO" id="GO:0005634">
    <property type="term" value="C:nucleus"/>
    <property type="evidence" value="ECO:0007669"/>
    <property type="project" value="UniProtKB-ARBA"/>
</dbReference>
<dbReference type="PROSITE" id="PS50013">
    <property type="entry name" value="CHROMO_2"/>
    <property type="match status" value="1"/>
</dbReference>
<feature type="compositionally biased region" description="Low complexity" evidence="20">
    <location>
        <begin position="346"/>
        <end position="360"/>
    </location>
</feature>
<keyword evidence="12" id="KW-0694">RNA-binding</keyword>
<evidence type="ECO:0000256" key="7">
    <source>
        <dbReference type="ARBA" id="ARBA00022723"/>
    </source>
</evidence>
<dbReference type="Gene3D" id="3.30.70.270">
    <property type="match status" value="2"/>
</dbReference>
<comment type="subcellular location">
    <subcellularLocation>
        <location evidence="1">Mitochondrion</location>
    </subcellularLocation>
</comment>
<evidence type="ECO:0000256" key="3">
    <source>
        <dbReference type="ARBA" id="ARBA00022670"/>
    </source>
</evidence>
<dbReference type="VEuPathDB" id="FungiDB:PODANS_1_16180"/>
<keyword evidence="19" id="KW-0175">Coiled coil</keyword>
<evidence type="ECO:0000256" key="20">
    <source>
        <dbReference type="SAM" id="MobiDB-lite"/>
    </source>
</evidence>
<name>B2ATK7_PODAN</name>
<protein>
    <submittedName>
        <fullName evidence="24">Podospora anserina S mat+ genomic DNA chromosome 1, supercontig 4</fullName>
    </submittedName>
    <submittedName>
        <fullName evidence="25">Yeti gag-pol polymerase</fullName>
    </submittedName>
</protein>
<dbReference type="GO" id="GO:0005739">
    <property type="term" value="C:mitochondrion"/>
    <property type="evidence" value="ECO:0007669"/>
    <property type="project" value="UniProtKB-SubCell"/>
</dbReference>
<dbReference type="InterPro" id="IPR016197">
    <property type="entry name" value="Chromo-like_dom_sf"/>
</dbReference>
<evidence type="ECO:0000256" key="18">
    <source>
        <dbReference type="ARBA" id="ARBA00023172"/>
    </source>
</evidence>
<keyword evidence="9" id="KW-0255">Endonuclease</keyword>
<dbReference type="GO" id="GO:0015074">
    <property type="term" value="P:DNA integration"/>
    <property type="evidence" value="ECO:0007669"/>
    <property type="project" value="UniProtKB-KW"/>
</dbReference>
<dbReference type="PANTHER" id="PTHR37984">
    <property type="entry name" value="PROTEIN CBG26694"/>
    <property type="match status" value="1"/>
</dbReference>
<organism evidence="24">
    <name type="scientific">Podospora anserina (strain S / ATCC MYA-4624 / DSM 980 / FGSC 10383)</name>
    <name type="common">Pleurage anserina</name>
    <dbReference type="NCBI Taxonomy" id="515849"/>
    <lineage>
        <taxon>Eukaryota</taxon>
        <taxon>Fungi</taxon>
        <taxon>Dikarya</taxon>
        <taxon>Ascomycota</taxon>
        <taxon>Pezizomycotina</taxon>
        <taxon>Sordariomycetes</taxon>
        <taxon>Sordariomycetidae</taxon>
        <taxon>Sordariales</taxon>
        <taxon>Podosporaceae</taxon>
        <taxon>Podospora</taxon>
        <taxon>Podospora anserina</taxon>
    </lineage>
</organism>
<feature type="region of interest" description="Disordered" evidence="20">
    <location>
        <begin position="666"/>
        <end position="723"/>
    </location>
</feature>
<dbReference type="PROSITE" id="PS50878">
    <property type="entry name" value="RT_POL"/>
    <property type="match status" value="1"/>
</dbReference>
<evidence type="ECO:0000256" key="19">
    <source>
        <dbReference type="SAM" id="Coils"/>
    </source>
</evidence>
<dbReference type="Proteomes" id="UP000001197">
    <property type="component" value="Chromosome 1"/>
</dbReference>
<keyword evidence="11" id="KW-0460">Magnesium</keyword>
<keyword evidence="8" id="KW-0064">Aspartyl protease</keyword>
<dbReference type="Pfam" id="PF00078">
    <property type="entry name" value="RVT_1"/>
    <property type="match status" value="1"/>
</dbReference>
<feature type="domain" description="Integrase catalytic" evidence="23">
    <location>
        <begin position="1664"/>
        <end position="1824"/>
    </location>
</feature>
<dbReference type="RefSeq" id="XP_024511805.1">
    <property type="nucleotide sequence ID" value="XM_024656037.1"/>
</dbReference>
<dbReference type="GO" id="GO:0003723">
    <property type="term" value="F:RNA binding"/>
    <property type="evidence" value="ECO:0007669"/>
    <property type="project" value="UniProtKB-KW"/>
</dbReference>
<dbReference type="CDD" id="cd09274">
    <property type="entry name" value="RNase_HI_RT_Ty3"/>
    <property type="match status" value="1"/>
</dbReference>
<evidence type="ECO:0000259" key="22">
    <source>
        <dbReference type="PROSITE" id="PS50878"/>
    </source>
</evidence>
<dbReference type="FunFam" id="3.30.70.270:FF:000020">
    <property type="entry name" value="Transposon Tf2-6 polyprotein-like Protein"/>
    <property type="match status" value="1"/>
</dbReference>
<dbReference type="STRING" id="515849.B2ATK7"/>
<dbReference type="Gene3D" id="1.10.340.70">
    <property type="match status" value="1"/>
</dbReference>
<keyword evidence="16" id="KW-0238">DNA-binding</keyword>
<dbReference type="GO" id="GO:0003677">
    <property type="term" value="F:DNA binding"/>
    <property type="evidence" value="ECO:0007669"/>
    <property type="project" value="UniProtKB-KW"/>
</dbReference>
<dbReference type="CDD" id="cd00024">
    <property type="entry name" value="CD_CSD"/>
    <property type="match status" value="1"/>
</dbReference>
<feature type="coiled-coil region" evidence="19">
    <location>
        <begin position="230"/>
        <end position="261"/>
    </location>
</feature>
<feature type="region of interest" description="Disordered" evidence="20">
    <location>
        <begin position="337"/>
        <end position="474"/>
    </location>
</feature>
<feature type="compositionally biased region" description="Polar residues" evidence="20">
    <location>
        <begin position="836"/>
        <end position="846"/>
    </location>
</feature>
<evidence type="ECO:0000256" key="15">
    <source>
        <dbReference type="ARBA" id="ARBA00022932"/>
    </source>
</evidence>
<keyword evidence="10" id="KW-0378">Hydrolase</keyword>
<feature type="compositionally biased region" description="Basic and acidic residues" evidence="20">
    <location>
        <begin position="436"/>
        <end position="445"/>
    </location>
</feature>
<evidence type="ECO:0000259" key="21">
    <source>
        <dbReference type="PROSITE" id="PS50013"/>
    </source>
</evidence>
<dbReference type="CDD" id="cd01647">
    <property type="entry name" value="RT_LTR"/>
    <property type="match status" value="1"/>
</dbReference>